<protein>
    <recommendedName>
        <fullName evidence="3">DUF6594 domain-containing protein</fullName>
    </recommendedName>
</protein>
<dbReference type="AlphaFoldDB" id="A0A8H3YZ16"/>
<evidence type="ECO:0000313" key="5">
    <source>
        <dbReference type="Proteomes" id="UP000433883"/>
    </source>
</evidence>
<evidence type="ECO:0000256" key="2">
    <source>
        <dbReference type="SAM" id="Phobius"/>
    </source>
</evidence>
<dbReference type="EMBL" id="WNWQ01000138">
    <property type="protein sequence ID" value="KAE9977153.1"/>
    <property type="molecule type" value="Genomic_DNA"/>
</dbReference>
<dbReference type="InterPro" id="IPR046529">
    <property type="entry name" value="DUF6594"/>
</dbReference>
<dbReference type="Proteomes" id="UP000433883">
    <property type="component" value="Unassembled WGS sequence"/>
</dbReference>
<proteinExistence type="predicted"/>
<feature type="region of interest" description="Disordered" evidence="1">
    <location>
        <begin position="1"/>
        <end position="54"/>
    </location>
</feature>
<feature type="domain" description="DUF6594" evidence="3">
    <location>
        <begin position="173"/>
        <end position="467"/>
    </location>
</feature>
<dbReference type="PANTHER" id="PTHR34502:SF3">
    <property type="entry name" value="DUF6594 DOMAIN-CONTAINING PROTEIN"/>
    <property type="match status" value="1"/>
</dbReference>
<feature type="transmembrane region" description="Helical" evidence="2">
    <location>
        <begin position="392"/>
        <end position="414"/>
    </location>
</feature>
<name>A0A8H3YZ16_VENIN</name>
<gene>
    <name evidence="4" type="ORF">BLS_001611</name>
</gene>
<keyword evidence="2" id="KW-0812">Transmembrane</keyword>
<evidence type="ECO:0000256" key="1">
    <source>
        <dbReference type="SAM" id="MobiDB-lite"/>
    </source>
</evidence>
<keyword evidence="2" id="KW-1133">Transmembrane helix</keyword>
<evidence type="ECO:0000313" key="4">
    <source>
        <dbReference type="EMBL" id="KAE9977153.1"/>
    </source>
</evidence>
<comment type="caution">
    <text evidence="4">The sequence shown here is derived from an EMBL/GenBank/DDBJ whole genome shotgun (WGS) entry which is preliminary data.</text>
</comment>
<feature type="transmembrane region" description="Helical" evidence="2">
    <location>
        <begin position="426"/>
        <end position="448"/>
    </location>
</feature>
<feature type="transmembrane region" description="Helical" evidence="2">
    <location>
        <begin position="455"/>
        <end position="474"/>
    </location>
</feature>
<dbReference type="Pfam" id="PF20237">
    <property type="entry name" value="DUF6594"/>
    <property type="match status" value="1"/>
</dbReference>
<sequence length="477" mass="53964">MSEQNQKSVKEEQAVTQQEEQGEELEEKNEQGPTQKSSITPKIYAPKNLPEFDKDDEVGVTSFVRGATRKVVATVLKVPIMSLNCDEKLPSSPTLANSPTSPISVVTFAPEYDPESGRLQKKPTFRDRLSFGSQLKDAPPNTTVEEFREQERLATDEIAETDTRTLEASPNGYPRLSTFLASEPNFSLYRGFHTLHSRILLELQDDIAALERDLDEVDKVDDGTEAGKKRLANRQFDLKRSRGEDGFRPRREILAELRTKLLEYDELLIKARDIQGFQKPSYRDYRSVRTWFWNLKPLVSKEAGFIKKKEDIITLRSGREWSSFDGLVESTLRRFDCGLVRVGHSANVPPTKVREHLSTSLILPQRIFCTRELREKTDDQNMFYYSASRVEAFVGLIITSIIFVLLVLPVIVMYKLTSYGQGEHGTFRAIGVLVVFTLLFSAAMSLLTKARRHELFAAAAAYCAVLVVFISNFSGGS</sequence>
<reference evidence="4 5" key="1">
    <citation type="submission" date="2019-11" db="EMBL/GenBank/DDBJ databases">
        <title>Venturia inaequalis Genome Resource.</title>
        <authorList>
            <person name="Lichtner F.J."/>
        </authorList>
    </citation>
    <scope>NUCLEOTIDE SEQUENCE [LARGE SCALE GENOMIC DNA]</scope>
    <source>
        <strain evidence="4">Bline_iso_100314</strain>
    </source>
</reference>
<accession>A0A8H3YZ16</accession>
<dbReference type="PANTHER" id="PTHR34502">
    <property type="entry name" value="DUF6594 DOMAIN-CONTAINING PROTEIN-RELATED"/>
    <property type="match status" value="1"/>
</dbReference>
<evidence type="ECO:0000259" key="3">
    <source>
        <dbReference type="Pfam" id="PF20237"/>
    </source>
</evidence>
<organism evidence="4 5">
    <name type="scientific">Venturia inaequalis</name>
    <name type="common">Apple scab fungus</name>
    <dbReference type="NCBI Taxonomy" id="5025"/>
    <lineage>
        <taxon>Eukaryota</taxon>
        <taxon>Fungi</taxon>
        <taxon>Dikarya</taxon>
        <taxon>Ascomycota</taxon>
        <taxon>Pezizomycotina</taxon>
        <taxon>Dothideomycetes</taxon>
        <taxon>Pleosporomycetidae</taxon>
        <taxon>Venturiales</taxon>
        <taxon>Venturiaceae</taxon>
        <taxon>Venturia</taxon>
    </lineage>
</organism>
<keyword evidence="2" id="KW-0472">Membrane</keyword>